<evidence type="ECO:0000256" key="2">
    <source>
        <dbReference type="ARBA" id="ARBA00015897"/>
    </source>
</evidence>
<feature type="compositionally biased region" description="Basic and acidic residues" evidence="13">
    <location>
        <begin position="13"/>
        <end position="27"/>
    </location>
</feature>
<keyword evidence="17" id="KW-1185">Reference proteome</keyword>
<evidence type="ECO:0000256" key="3">
    <source>
        <dbReference type="ARBA" id="ARBA00022448"/>
    </source>
</evidence>
<evidence type="ECO:0000256" key="4">
    <source>
        <dbReference type="ARBA" id="ARBA00022475"/>
    </source>
</evidence>
<feature type="region of interest" description="Disordered" evidence="13">
    <location>
        <begin position="1"/>
        <end position="39"/>
    </location>
</feature>
<feature type="domain" description="Ion transport" evidence="15">
    <location>
        <begin position="103"/>
        <end position="219"/>
    </location>
</feature>
<evidence type="ECO:0000259" key="15">
    <source>
        <dbReference type="Pfam" id="PF00520"/>
    </source>
</evidence>
<dbReference type="EMBL" id="CP055900">
    <property type="protein sequence ID" value="QKX58693.1"/>
    <property type="molecule type" value="Genomic_DNA"/>
</dbReference>
<keyword evidence="4" id="KW-1003">Cell membrane</keyword>
<evidence type="ECO:0000313" key="16">
    <source>
        <dbReference type="EMBL" id="QKX58693.1"/>
    </source>
</evidence>
<feature type="transmembrane region" description="Helical" evidence="14">
    <location>
        <begin position="100"/>
        <end position="122"/>
    </location>
</feature>
<accession>A0A7H8R1C5</accession>
<reference evidence="17" key="1">
    <citation type="submission" date="2020-06" db="EMBL/GenBank/DDBJ databases">
        <title>A chromosome-scale genome assembly of Talaromyces rugulosus W13939.</title>
        <authorList>
            <person name="Wang B."/>
            <person name="Guo L."/>
            <person name="Ye K."/>
            <person name="Wang L."/>
        </authorList>
    </citation>
    <scope>NUCLEOTIDE SEQUENCE [LARGE SCALE GENOMIC DNA]</scope>
    <source>
        <strain evidence="17">W13939</strain>
    </source>
</reference>
<dbReference type="PANTHER" id="PTHR46480:SF1">
    <property type="entry name" value="VOLTAGE-GATED HYDROGEN CHANNEL 1"/>
    <property type="match status" value="1"/>
</dbReference>
<feature type="region of interest" description="Disordered" evidence="13">
    <location>
        <begin position="254"/>
        <end position="276"/>
    </location>
</feature>
<keyword evidence="11" id="KW-0407">Ion channel</keyword>
<evidence type="ECO:0000256" key="11">
    <source>
        <dbReference type="ARBA" id="ARBA00023303"/>
    </source>
</evidence>
<evidence type="ECO:0000256" key="9">
    <source>
        <dbReference type="ARBA" id="ARBA00023065"/>
    </source>
</evidence>
<organism evidence="16 17">
    <name type="scientific">Talaromyces rugulosus</name>
    <name type="common">Penicillium rugulosum</name>
    <dbReference type="NCBI Taxonomy" id="121627"/>
    <lineage>
        <taxon>Eukaryota</taxon>
        <taxon>Fungi</taxon>
        <taxon>Dikarya</taxon>
        <taxon>Ascomycota</taxon>
        <taxon>Pezizomycotina</taxon>
        <taxon>Eurotiomycetes</taxon>
        <taxon>Eurotiomycetidae</taxon>
        <taxon>Eurotiales</taxon>
        <taxon>Trichocomaceae</taxon>
        <taxon>Talaromyces</taxon>
        <taxon>Talaromyces sect. Islandici</taxon>
    </lineage>
</organism>
<sequence length="276" mass="31297">MASDPSQPLLGDNSERVERQQPQRSDKSSSSPPSAGLILPTRLRGAPFLGKRIPSWARGRDGEEGGHHQEDYHYGYYRVEPRGIIPRTRAKTRSALSSKWGHYSILFLVAVDVACIFANFLIELHTCGLRERHQNVDRQWDIAQEALELVGLIFSCLFMVELIASVLSFGLNYFKSKFHTFDAAVIVLAFVMDVALRGVVEELGSLVVALRLWRVFKIIEEMGEVSAEMMERYEDELDILKRENLKLRRKLRGYGASEEDDDIEAHAGGDEEDNNE</sequence>
<dbReference type="InterPro" id="IPR027359">
    <property type="entry name" value="Volt_channel_dom_sf"/>
</dbReference>
<evidence type="ECO:0000256" key="13">
    <source>
        <dbReference type="SAM" id="MobiDB-lite"/>
    </source>
</evidence>
<dbReference type="GO" id="GO:0030171">
    <property type="term" value="F:voltage-gated proton channel activity"/>
    <property type="evidence" value="ECO:0007669"/>
    <property type="project" value="InterPro"/>
</dbReference>
<evidence type="ECO:0000256" key="6">
    <source>
        <dbReference type="ARBA" id="ARBA00022882"/>
    </source>
</evidence>
<evidence type="ECO:0000256" key="14">
    <source>
        <dbReference type="SAM" id="Phobius"/>
    </source>
</evidence>
<dbReference type="Pfam" id="PF00520">
    <property type="entry name" value="Ion_trans"/>
    <property type="match status" value="1"/>
</dbReference>
<dbReference type="Proteomes" id="UP000509510">
    <property type="component" value="Chromosome III"/>
</dbReference>
<dbReference type="OrthoDB" id="427456at2759"/>
<dbReference type="InterPro" id="IPR005821">
    <property type="entry name" value="Ion_trans_dom"/>
</dbReference>
<comment type="subcellular location">
    <subcellularLocation>
        <location evidence="1">Cell membrane</location>
        <topology evidence="1">Multi-pass membrane protein</topology>
    </subcellularLocation>
</comment>
<protein>
    <recommendedName>
        <fullName evidence="2">Voltage-gated hydrogen channel 1</fullName>
    </recommendedName>
    <alternativeName>
        <fullName evidence="12">Hydrogen voltage-gated channel 1</fullName>
    </alternativeName>
</protein>
<keyword evidence="9" id="KW-0406">Ion transport</keyword>
<dbReference type="GO" id="GO:0005886">
    <property type="term" value="C:plasma membrane"/>
    <property type="evidence" value="ECO:0007669"/>
    <property type="project" value="UniProtKB-SubCell"/>
</dbReference>
<feature type="transmembrane region" description="Helical" evidence="14">
    <location>
        <begin position="149"/>
        <end position="174"/>
    </location>
</feature>
<evidence type="ECO:0000256" key="5">
    <source>
        <dbReference type="ARBA" id="ARBA00022692"/>
    </source>
</evidence>
<evidence type="ECO:0000256" key="1">
    <source>
        <dbReference type="ARBA" id="ARBA00004651"/>
    </source>
</evidence>
<dbReference type="InterPro" id="IPR031846">
    <property type="entry name" value="Hvcn1"/>
</dbReference>
<keyword evidence="6" id="KW-0851">Voltage-gated channel</keyword>
<name>A0A7H8R1C5_TALRU</name>
<keyword evidence="8" id="KW-0175">Coiled coil</keyword>
<dbReference type="PANTHER" id="PTHR46480">
    <property type="entry name" value="F20B24.22"/>
    <property type="match status" value="1"/>
</dbReference>
<dbReference type="KEGG" id="trg:TRUGW13939_05820"/>
<keyword evidence="3" id="KW-0813">Transport</keyword>
<evidence type="ECO:0000256" key="7">
    <source>
        <dbReference type="ARBA" id="ARBA00022989"/>
    </source>
</evidence>
<dbReference type="GeneID" id="55993317"/>
<evidence type="ECO:0000256" key="10">
    <source>
        <dbReference type="ARBA" id="ARBA00023136"/>
    </source>
</evidence>
<keyword evidence="5 14" id="KW-0812">Transmembrane</keyword>
<dbReference type="Gene3D" id="1.20.120.350">
    <property type="entry name" value="Voltage-gated potassium channels. Chain C"/>
    <property type="match status" value="1"/>
</dbReference>
<dbReference type="AlphaFoldDB" id="A0A7H8R1C5"/>
<evidence type="ECO:0000256" key="8">
    <source>
        <dbReference type="ARBA" id="ARBA00023054"/>
    </source>
</evidence>
<keyword evidence="7 14" id="KW-1133">Transmembrane helix</keyword>
<gene>
    <name evidence="16" type="ORF">TRUGW13939_05820</name>
</gene>
<proteinExistence type="predicted"/>
<evidence type="ECO:0000313" key="17">
    <source>
        <dbReference type="Proteomes" id="UP000509510"/>
    </source>
</evidence>
<evidence type="ECO:0000256" key="12">
    <source>
        <dbReference type="ARBA" id="ARBA00031989"/>
    </source>
</evidence>
<keyword evidence="10 14" id="KW-0472">Membrane</keyword>
<dbReference type="GO" id="GO:0034702">
    <property type="term" value="C:monoatomic ion channel complex"/>
    <property type="evidence" value="ECO:0007669"/>
    <property type="project" value="UniProtKB-KW"/>
</dbReference>
<dbReference type="RefSeq" id="XP_035344871.1">
    <property type="nucleotide sequence ID" value="XM_035488978.1"/>
</dbReference>